<organism evidence="2 3">
    <name type="scientific">Candidatus Magasanikbacteria bacterium RIFCSPLOWO2_12_FULL_43_12</name>
    <dbReference type="NCBI Taxonomy" id="1798692"/>
    <lineage>
        <taxon>Bacteria</taxon>
        <taxon>Candidatus Magasanikiibacteriota</taxon>
    </lineage>
</organism>
<protein>
    <recommendedName>
        <fullName evidence="4">AtpZ/AtpI family protein</fullName>
    </recommendedName>
</protein>
<name>A0A1F6MS19_9BACT</name>
<evidence type="ECO:0000313" key="3">
    <source>
        <dbReference type="Proteomes" id="UP000178347"/>
    </source>
</evidence>
<reference evidence="2 3" key="1">
    <citation type="journal article" date="2016" name="Nat. Commun.">
        <title>Thousands of microbial genomes shed light on interconnected biogeochemical processes in an aquifer system.</title>
        <authorList>
            <person name="Anantharaman K."/>
            <person name="Brown C.T."/>
            <person name="Hug L.A."/>
            <person name="Sharon I."/>
            <person name="Castelle C.J."/>
            <person name="Probst A.J."/>
            <person name="Thomas B.C."/>
            <person name="Singh A."/>
            <person name="Wilkins M.J."/>
            <person name="Karaoz U."/>
            <person name="Brodie E.L."/>
            <person name="Williams K.H."/>
            <person name="Hubbard S.S."/>
            <person name="Banfield J.F."/>
        </authorList>
    </citation>
    <scope>NUCLEOTIDE SEQUENCE [LARGE SCALE GENOMIC DNA]</scope>
</reference>
<dbReference type="InterPro" id="IPR032820">
    <property type="entry name" value="ATPase_put"/>
</dbReference>
<dbReference type="Pfam" id="PF09527">
    <property type="entry name" value="ATPase_gene1"/>
    <property type="match status" value="1"/>
</dbReference>
<dbReference type="Proteomes" id="UP000178347">
    <property type="component" value="Unassembled WGS sequence"/>
</dbReference>
<feature type="transmembrane region" description="Helical" evidence="1">
    <location>
        <begin position="46"/>
        <end position="66"/>
    </location>
</feature>
<evidence type="ECO:0008006" key="4">
    <source>
        <dbReference type="Google" id="ProtNLM"/>
    </source>
</evidence>
<feature type="transmembrane region" description="Helical" evidence="1">
    <location>
        <begin position="12"/>
        <end position="34"/>
    </location>
</feature>
<evidence type="ECO:0000256" key="1">
    <source>
        <dbReference type="SAM" id="Phobius"/>
    </source>
</evidence>
<dbReference type="EMBL" id="MFQN01000016">
    <property type="protein sequence ID" value="OGH74432.1"/>
    <property type="molecule type" value="Genomic_DNA"/>
</dbReference>
<sequence length="83" mass="9452">MLIDQKDRKYYLLGLRIAGDFGATIAAPVIIFVLVGQWLDGKYDKAPWLTVVSFLLAALLSGRMIYKKAKKYGKQFQEIDKKI</sequence>
<keyword evidence="1" id="KW-1133">Transmembrane helix</keyword>
<evidence type="ECO:0000313" key="2">
    <source>
        <dbReference type="EMBL" id="OGH74432.1"/>
    </source>
</evidence>
<gene>
    <name evidence="2" type="ORF">A3G00_01060</name>
</gene>
<keyword evidence="1" id="KW-0472">Membrane</keyword>
<comment type="caution">
    <text evidence="2">The sequence shown here is derived from an EMBL/GenBank/DDBJ whole genome shotgun (WGS) entry which is preliminary data.</text>
</comment>
<keyword evidence="1" id="KW-0812">Transmembrane</keyword>
<dbReference type="AlphaFoldDB" id="A0A1F6MS19"/>
<accession>A0A1F6MS19</accession>
<dbReference type="STRING" id="1798692.A3G00_01060"/>
<proteinExistence type="predicted"/>